<protein>
    <submittedName>
        <fullName evidence="2">DegT/DnrJ/EryC1/StrS family aminotransferase</fullName>
    </submittedName>
</protein>
<dbReference type="RefSeq" id="WP_276344532.1">
    <property type="nucleotide sequence ID" value="NZ_JARJOW010000006.1"/>
</dbReference>
<dbReference type="PANTHER" id="PTHR30244">
    <property type="entry name" value="TRANSAMINASE"/>
    <property type="match status" value="1"/>
</dbReference>
<name>A0ABT6BM08_9BACT</name>
<dbReference type="Proteomes" id="UP001321344">
    <property type="component" value="Unassembled WGS sequence"/>
</dbReference>
<dbReference type="InterPro" id="IPR015421">
    <property type="entry name" value="PyrdxlP-dep_Trfase_major"/>
</dbReference>
<dbReference type="EMBL" id="JARJOW010000006">
    <property type="protein sequence ID" value="MDF5691181.1"/>
    <property type="molecule type" value="Genomic_DNA"/>
</dbReference>
<dbReference type="Gene3D" id="3.40.640.10">
    <property type="entry name" value="Type I PLP-dependent aspartate aminotransferase-like (Major domain)"/>
    <property type="match status" value="2"/>
</dbReference>
<proteinExistence type="inferred from homology"/>
<comment type="similarity">
    <text evidence="1">Belongs to the DegT/DnrJ/EryC1 family.</text>
</comment>
<dbReference type="GO" id="GO:0008483">
    <property type="term" value="F:transaminase activity"/>
    <property type="evidence" value="ECO:0007669"/>
    <property type="project" value="UniProtKB-KW"/>
</dbReference>
<evidence type="ECO:0000256" key="1">
    <source>
        <dbReference type="ARBA" id="ARBA00037999"/>
    </source>
</evidence>
<evidence type="ECO:0000313" key="2">
    <source>
        <dbReference type="EMBL" id="MDF5691181.1"/>
    </source>
</evidence>
<comment type="caution">
    <text evidence="2">The sequence shown here is derived from an EMBL/GenBank/DDBJ whole genome shotgun (WGS) entry which is preliminary data.</text>
</comment>
<dbReference type="InterPro" id="IPR000653">
    <property type="entry name" value="DegT/StrS_aminotransferase"/>
</dbReference>
<keyword evidence="2" id="KW-0808">Transferase</keyword>
<gene>
    <name evidence="2" type="ORF">PQG43_09915</name>
</gene>
<dbReference type="Pfam" id="PF01041">
    <property type="entry name" value="DegT_DnrJ_EryC1"/>
    <property type="match status" value="2"/>
</dbReference>
<accession>A0ABT6BM08</accession>
<evidence type="ECO:0000313" key="3">
    <source>
        <dbReference type="Proteomes" id="UP001321344"/>
    </source>
</evidence>
<dbReference type="PANTHER" id="PTHR30244:SF34">
    <property type="entry name" value="DTDP-4-AMINO-4,6-DIDEOXYGALACTOSE TRANSAMINASE"/>
    <property type="match status" value="1"/>
</dbReference>
<reference evidence="2 3" key="1">
    <citation type="submission" date="2023-03" db="EMBL/GenBank/DDBJ databases">
        <title>Genome sequencing of Aquirufa.</title>
        <authorList>
            <person name="Pitt A."/>
            <person name="Hahn M.W."/>
        </authorList>
    </citation>
    <scope>NUCLEOTIDE SEQUENCE [LARGE SCALE GENOMIC DNA]</scope>
    <source>
        <strain evidence="2 3">WAEICH-18A</strain>
    </source>
</reference>
<organism evidence="2 3">
    <name type="scientific">Aquirufa aurantiipilula</name>
    <dbReference type="NCBI Taxonomy" id="2696561"/>
    <lineage>
        <taxon>Bacteria</taxon>
        <taxon>Pseudomonadati</taxon>
        <taxon>Bacteroidota</taxon>
        <taxon>Cytophagia</taxon>
        <taxon>Cytophagales</taxon>
        <taxon>Flectobacillaceae</taxon>
        <taxon>Aquirufa</taxon>
    </lineage>
</organism>
<dbReference type="SUPFAM" id="SSF53383">
    <property type="entry name" value="PLP-dependent transferases"/>
    <property type="match status" value="1"/>
</dbReference>
<keyword evidence="2" id="KW-0032">Aminotransferase</keyword>
<sequence>MKYNPFEIVKTFENQIAAYTGAPFAISVDSCTNALFLICKYLEVNEVTIPSQTYLSVPSSIIHAGGTVIFDKSIKANEWTGIYQLKPYPIFDAALRLTSGMFIPKAYMALSFHLKKNLPIGKGGMILCDDENAANWFKKARYEGRSEKPYKDDDIDFCGWNMYMTPEQASRGLFLLQNYPEFKMDVKEENGYRDLTELSVFKSNKTVY</sequence>
<dbReference type="InterPro" id="IPR015424">
    <property type="entry name" value="PyrdxlP-dep_Trfase"/>
</dbReference>
<keyword evidence="3" id="KW-1185">Reference proteome</keyword>